<feature type="region of interest" description="Disordered" evidence="5">
    <location>
        <begin position="469"/>
        <end position="488"/>
    </location>
</feature>
<comment type="subcellular location">
    <subcellularLocation>
        <location evidence="1">Cytoplasm</location>
    </subcellularLocation>
</comment>
<evidence type="ECO:0000259" key="6">
    <source>
        <dbReference type="PROSITE" id="PS50021"/>
    </source>
</evidence>
<dbReference type="PROSITE" id="PS50096">
    <property type="entry name" value="IQ"/>
    <property type="match status" value="2"/>
</dbReference>
<dbReference type="GO" id="GO:0051295">
    <property type="term" value="P:establishment of meiotic spindle localization"/>
    <property type="evidence" value="ECO:0007669"/>
    <property type="project" value="TreeGrafter"/>
</dbReference>
<organism evidence="7 8">
    <name type="scientific">Chaetoceros tenuissimus</name>
    <dbReference type="NCBI Taxonomy" id="426638"/>
    <lineage>
        <taxon>Eukaryota</taxon>
        <taxon>Sar</taxon>
        <taxon>Stramenopiles</taxon>
        <taxon>Ochrophyta</taxon>
        <taxon>Bacillariophyta</taxon>
        <taxon>Coscinodiscophyceae</taxon>
        <taxon>Chaetocerotophycidae</taxon>
        <taxon>Chaetocerotales</taxon>
        <taxon>Chaetocerotaceae</taxon>
        <taxon>Chaetoceros</taxon>
    </lineage>
</organism>
<dbReference type="SMART" id="SM00015">
    <property type="entry name" value="IQ"/>
    <property type="match status" value="10"/>
</dbReference>
<evidence type="ECO:0000313" key="7">
    <source>
        <dbReference type="EMBL" id="GFH54529.1"/>
    </source>
</evidence>
<dbReference type="InterPro" id="IPR036872">
    <property type="entry name" value="CH_dom_sf"/>
</dbReference>
<dbReference type="SUPFAM" id="SSF48371">
    <property type="entry name" value="ARM repeat"/>
    <property type="match status" value="1"/>
</dbReference>
<feature type="region of interest" description="Disordered" evidence="5">
    <location>
        <begin position="1848"/>
        <end position="1875"/>
    </location>
</feature>
<feature type="compositionally biased region" description="Polar residues" evidence="5">
    <location>
        <begin position="46"/>
        <end position="56"/>
    </location>
</feature>
<dbReference type="PROSITE" id="PS50021">
    <property type="entry name" value="CH"/>
    <property type="match status" value="2"/>
</dbReference>
<keyword evidence="4" id="KW-0112">Calmodulin-binding</keyword>
<name>A0AAD3H949_9STRA</name>
<dbReference type="PANTHER" id="PTHR22706">
    <property type="entry name" value="ASSEMBLY FACTOR FOR SPINDLE MICROTUBULES"/>
    <property type="match status" value="1"/>
</dbReference>
<comment type="caution">
    <text evidence="7">The sequence shown here is derived from an EMBL/GenBank/DDBJ whole genome shotgun (WGS) entry which is preliminary data.</text>
</comment>
<dbReference type="InterPro" id="IPR051185">
    <property type="entry name" value="ASPM"/>
</dbReference>
<feature type="region of interest" description="Disordered" evidence="5">
    <location>
        <begin position="1474"/>
        <end position="1527"/>
    </location>
</feature>
<dbReference type="InterPro" id="IPR001715">
    <property type="entry name" value="CH_dom"/>
</dbReference>
<dbReference type="InterPro" id="IPR000048">
    <property type="entry name" value="IQ_motif_EF-hand-BS"/>
</dbReference>
<protein>
    <recommendedName>
        <fullName evidence="6">Calponin-homology (CH) domain-containing protein</fullName>
    </recommendedName>
</protein>
<keyword evidence="3" id="KW-0677">Repeat</keyword>
<feature type="domain" description="Calponin-homology (CH)" evidence="6">
    <location>
        <begin position="919"/>
        <end position="1040"/>
    </location>
</feature>
<feature type="compositionally biased region" description="Polar residues" evidence="5">
    <location>
        <begin position="1480"/>
        <end position="1490"/>
    </location>
</feature>
<gene>
    <name evidence="7" type="ORF">CTEN210_11005</name>
</gene>
<feature type="compositionally biased region" description="Low complexity" evidence="5">
    <location>
        <begin position="110"/>
        <end position="135"/>
    </location>
</feature>
<dbReference type="GO" id="GO:0005516">
    <property type="term" value="F:calmodulin binding"/>
    <property type="evidence" value="ECO:0007669"/>
    <property type="project" value="UniProtKB-KW"/>
</dbReference>
<feature type="region of interest" description="Disordered" evidence="5">
    <location>
        <begin position="1"/>
        <end position="171"/>
    </location>
</feature>
<dbReference type="CDD" id="cd21223">
    <property type="entry name" value="CH_ASPM_rpt1"/>
    <property type="match status" value="1"/>
</dbReference>
<evidence type="ECO:0000256" key="3">
    <source>
        <dbReference type="ARBA" id="ARBA00022737"/>
    </source>
</evidence>
<dbReference type="GO" id="GO:0000922">
    <property type="term" value="C:spindle pole"/>
    <property type="evidence" value="ECO:0007669"/>
    <property type="project" value="TreeGrafter"/>
</dbReference>
<accession>A0AAD3H949</accession>
<evidence type="ECO:0000256" key="1">
    <source>
        <dbReference type="ARBA" id="ARBA00004496"/>
    </source>
</evidence>
<dbReference type="Gene3D" id="1.20.5.190">
    <property type="match status" value="3"/>
</dbReference>
<keyword evidence="2" id="KW-0963">Cytoplasm</keyword>
<dbReference type="CDD" id="cd23767">
    <property type="entry name" value="IQCD"/>
    <property type="match status" value="2"/>
</dbReference>
<feature type="region of interest" description="Disordered" evidence="5">
    <location>
        <begin position="237"/>
        <end position="272"/>
    </location>
</feature>
<dbReference type="SUPFAM" id="SSF52540">
    <property type="entry name" value="P-loop containing nucleoside triphosphate hydrolases"/>
    <property type="match status" value="2"/>
</dbReference>
<feature type="compositionally biased region" description="Basic residues" evidence="5">
    <location>
        <begin position="1861"/>
        <end position="1871"/>
    </location>
</feature>
<dbReference type="GO" id="GO:0005737">
    <property type="term" value="C:cytoplasm"/>
    <property type="evidence" value="ECO:0007669"/>
    <property type="project" value="UniProtKB-SubCell"/>
</dbReference>
<feature type="compositionally biased region" description="Polar residues" evidence="5">
    <location>
        <begin position="253"/>
        <end position="268"/>
    </location>
</feature>
<dbReference type="PANTHER" id="PTHR22706:SF1">
    <property type="entry name" value="ASSEMBLY FACTOR FOR SPINDLE MICROTUBULES"/>
    <property type="match status" value="1"/>
</dbReference>
<feature type="compositionally biased region" description="Polar residues" evidence="5">
    <location>
        <begin position="1497"/>
        <end position="1514"/>
    </location>
</feature>
<dbReference type="Pfam" id="PF00307">
    <property type="entry name" value="CH"/>
    <property type="match status" value="1"/>
</dbReference>
<dbReference type="SUPFAM" id="SSF47576">
    <property type="entry name" value="Calponin-homology domain, CH-domain"/>
    <property type="match status" value="1"/>
</dbReference>
<sequence length="2178" mass="249077">MNHQRTRQRPASAPVKASKQTSTRKSRAPLDNLGSDYNQEQDKFTNSKSEVSSRNGTRFVRNDAASIMKINPAKPSNSNVIPKSMRKGRKNDNKEKSSVAPLNTVSSFESAVSISPTSSISSSGSIRTNVSSSSSLQQKISERRRELRSFIQQQREVRKSEREMKQSDEDEIEKQQIIQQEAPYMGHASVENVVENKMLEDEQMPKDSHSSLKRVHFYEGPPEMSEEDEPTYTNIRKKLTSPILKKNTKQSDETTSGIQMKQNASPNSGVLDANHTVVSSKAPENEFVTSSSSSTLANAKGSMFSFFVTMEAPPPLPNPEDQPVQNIIIGNYAESAFLEFGDESMNLVGKSKSLPFDLTLPTDAKYKSVNLKVEKVPIKKGFSLGLVSTEENHSSRTGFVLQRGETKRMFLTWTPVEQGGVCEVVYLKLPRGRVRVTARGNARNMKTLQNQSSKTHNGKVFKANRARNIPGKTLPSTDSTLGKEKVPNPTYRNKSYDKILKVPEYSPCVKRSWDSYNEDFASQQCETFARWLNHMFQTPEMQNEGKFCGKSLRTILSRRRHVKACEKAQKLYNSTEMKRAREVIKNEVESRRLEIRLDHDVFANVSLRSQMISLLMSYSTPWLCIGLETVFGQVIDFTASNSSIDNRLHRKSNELVTRTLDQRKITKRAILKNFIVDRLLSDPCLKLKYTGGKCNVPSGHFERQYKNELNKHILMSTLNLIVFLDAAKQQHVIESALLFLRKSSVKSSRALLNVICRDYISGIGNLFKHLSHLQINVSYEQSPLEELKFFVSNLATDLRDGSRLGKLAELLSNRHNILEEMRLPAISRLQKVHNVSVALRHLSEVGIPNVSAIHPNYIVDGHRPQVLKMLWSIISSCQLENVIRKDKLRDEIYNIHSANEHRKEPYNFSKHCGNIETCNDVCQLLLIWCDSICGTFGYEITDFSRSFYDGVAPLLLIAFYHPSIVNFKSILPTSNYKRESLKASEKVVAIRNEHKNCHLSQEKMHSLGGIPNMFPISDMDDLPDERSVIVCIAYLCARLLESSEELNAIIIIQNSFRKHLAARQERIERGAVMKIERFWLQNKKKYFSVQRDLYSIPVKKIESFLCSHRPKLKLMQRRRQCCVKIQKLFRGYRTRCLVYQKSKESKAAIMIQAIWRRSLQCMVFTLTRKAAVHIQAIVRGVQSRKIFAQKRDNVIKIQRFLKTRLAEKYRRVFIREVVTCQGIVRRRHAQNRVKHMKDESEVALCQYRCKCAIKIQAVLRRYIQIQRRENMNRAATLIQRCFRAWIAKNDSISFYSCNTSCISENYSSDGQLHEISSVSMYPKGTSFKQEKDNLTNDVALPERSPQMNGPSERHLHMTVDTKFSGSLYNNSFTDENDMNLSQKESVEKSRYFIVNKHGFGQKSTSAKPLLVDSDLVMACDQDPSSGVPLGSDSLDTNSTKYLLPRHCVDDKSAMTGRHQVSHNQPNEIYECSSMKEAKSSSRLPDSTATEGSEKISQKNFSQNESIHSNSNNDPNVKDEVIDSHSASSPTRDAILSLSYSCTSNPRESILVERCIKHRVEGNAVKHLPNDYHGLQEKAATKIQSHWRKFYAFVQYQFDLSDIVFIQSLVRKRIAQKLMRKRYMSITLIQSKVKIWLERRIMIRNTSATMIQKYWRRYTVNMDYKVLVHATLVIQQAVRSRLKQVRRGDVVKAASQIQRIWRGYSKYLEFNMSVAAATTIQRNYRAYRLKVIQDFPDIICQSKDIDPMQNEVTSDYQGSRRTVGVTTKKDGNPFTNRSRDDVKSHSFQQIKTVSRIELRNCAKLEPFAVQTGLEVAGHIIKKSGIRRDIFPTHLEKNYEAINSNGEKTTVSINTSSENNKKQAARKSFKTPHPKGDKQILTFTDGIRMDVDAENDSCNKMNAVFVGGSPDITSRVLSNPRNDKHPHTNTVCFMSEDSFSKVENLQLNMISQKVRSCMPKEHNLIKKDSLQKKKLWKSSADVKGSSEEMIVVQHLKTMKKSEKLRDVIQAAKSLEIWTKSSYNSCKMLITSESVEVLYSLIRACNRSVPHVELLEYILETLFHVTKYEDLIPSICSESLVETLVDLIQLFRDKDDIFCYAAIILKRIVLTGKDALIVCRKPDNLNRLLGIYQIRGFLPDQDTIPEFDGKKRPFLTMEKSGLKNLEVVIKACNEKEKNKHI</sequence>
<dbReference type="InterPro" id="IPR016024">
    <property type="entry name" value="ARM-type_fold"/>
</dbReference>
<feature type="compositionally biased region" description="Basic and acidic residues" evidence="5">
    <location>
        <begin position="155"/>
        <end position="167"/>
    </location>
</feature>
<dbReference type="Proteomes" id="UP001054902">
    <property type="component" value="Unassembled WGS sequence"/>
</dbReference>
<proteinExistence type="predicted"/>
<dbReference type="Gene3D" id="1.25.10.10">
    <property type="entry name" value="Leucine-rich Repeat Variant"/>
    <property type="match status" value="1"/>
</dbReference>
<evidence type="ECO:0000256" key="4">
    <source>
        <dbReference type="ARBA" id="ARBA00022860"/>
    </source>
</evidence>
<dbReference type="GO" id="GO:0007051">
    <property type="term" value="P:spindle organization"/>
    <property type="evidence" value="ECO:0007669"/>
    <property type="project" value="TreeGrafter"/>
</dbReference>
<feature type="compositionally biased region" description="Polar residues" evidence="5">
    <location>
        <begin position="100"/>
        <end position="109"/>
    </location>
</feature>
<feature type="domain" description="Calponin-homology (CH)" evidence="6">
    <location>
        <begin position="770"/>
        <end position="878"/>
    </location>
</feature>
<evidence type="ECO:0000256" key="2">
    <source>
        <dbReference type="ARBA" id="ARBA00022490"/>
    </source>
</evidence>
<dbReference type="InterPro" id="IPR027417">
    <property type="entry name" value="P-loop_NTPase"/>
</dbReference>
<dbReference type="Gene3D" id="1.10.418.10">
    <property type="entry name" value="Calponin-like domain"/>
    <property type="match status" value="2"/>
</dbReference>
<dbReference type="Pfam" id="PF00612">
    <property type="entry name" value="IQ"/>
    <property type="match status" value="4"/>
</dbReference>
<evidence type="ECO:0000313" key="8">
    <source>
        <dbReference type="Proteomes" id="UP001054902"/>
    </source>
</evidence>
<reference evidence="7 8" key="1">
    <citation type="journal article" date="2021" name="Sci. Rep.">
        <title>The genome of the diatom Chaetoceros tenuissimus carries an ancient integrated fragment of an extant virus.</title>
        <authorList>
            <person name="Hongo Y."/>
            <person name="Kimura K."/>
            <person name="Takaki Y."/>
            <person name="Yoshida Y."/>
            <person name="Baba S."/>
            <person name="Kobayashi G."/>
            <person name="Nagasaki K."/>
            <person name="Hano T."/>
            <person name="Tomaru Y."/>
        </authorList>
    </citation>
    <scope>NUCLEOTIDE SEQUENCE [LARGE SCALE GENOMIC DNA]</scope>
    <source>
        <strain evidence="7 8">NIES-3715</strain>
    </source>
</reference>
<dbReference type="GO" id="GO:0000278">
    <property type="term" value="P:mitotic cell cycle"/>
    <property type="evidence" value="ECO:0007669"/>
    <property type="project" value="TreeGrafter"/>
</dbReference>
<dbReference type="EMBL" id="BLLK01000047">
    <property type="protein sequence ID" value="GFH54529.1"/>
    <property type="molecule type" value="Genomic_DNA"/>
</dbReference>
<evidence type="ECO:0000256" key="5">
    <source>
        <dbReference type="SAM" id="MobiDB-lite"/>
    </source>
</evidence>
<dbReference type="InterPro" id="IPR011989">
    <property type="entry name" value="ARM-like"/>
</dbReference>
<keyword evidence="8" id="KW-1185">Reference proteome</keyword>